<accession>A0AB36ECH3</accession>
<evidence type="ECO:0000313" key="2">
    <source>
        <dbReference type="Proteomes" id="UP000093451"/>
    </source>
</evidence>
<reference evidence="1 2" key="1">
    <citation type="journal article" date="2016" name="PeerJ">
        <title>Gall-ID: tools for genotyping gall-causing phytopathogenic bacteria.</title>
        <authorList>
            <person name="Davis E.W.II."/>
            <person name="Weisberg A.J."/>
            <person name="Tabima J.F."/>
            <person name="Grunwald N.J."/>
            <person name="Chang J.H."/>
        </authorList>
    </citation>
    <scope>NUCLEOTIDE SEQUENCE [LARGE SCALE GENOMIC DNA]</scope>
    <source>
        <strain evidence="1 2">N2/73</strain>
    </source>
</reference>
<comment type="caution">
    <text evidence="1">The sequence shown here is derived from an EMBL/GenBank/DDBJ whole genome shotgun (WGS) entry which is preliminary data.</text>
</comment>
<organism evidence="1 2">
    <name type="scientific">Agrobacterium tumefaciens</name>
    <dbReference type="NCBI Taxonomy" id="358"/>
    <lineage>
        <taxon>Bacteria</taxon>
        <taxon>Pseudomonadati</taxon>
        <taxon>Pseudomonadota</taxon>
        <taxon>Alphaproteobacteria</taxon>
        <taxon>Hyphomicrobiales</taxon>
        <taxon>Rhizobiaceae</taxon>
        <taxon>Rhizobium/Agrobacterium group</taxon>
        <taxon>Agrobacterium</taxon>
        <taxon>Agrobacterium tumefaciens complex</taxon>
    </lineage>
</organism>
<proteinExistence type="predicted"/>
<dbReference type="Proteomes" id="UP000093451">
    <property type="component" value="Unassembled WGS sequence"/>
</dbReference>
<evidence type="ECO:0000313" key="1">
    <source>
        <dbReference type="EMBL" id="OCJ33470.1"/>
    </source>
</evidence>
<sequence>MSRDEAITEWMVTKYKAWIETHINPVVDFVANIEPTYFDVTFADVADANTFLSTMGGREY</sequence>
<protein>
    <submittedName>
        <fullName evidence="1">Uncharacterized protein</fullName>
    </submittedName>
</protein>
<dbReference type="AlphaFoldDB" id="A0AB36ECH3"/>
<dbReference type="EMBL" id="LXKT01000027">
    <property type="protein sequence ID" value="OCJ33470.1"/>
    <property type="molecule type" value="Genomic_DNA"/>
</dbReference>
<gene>
    <name evidence="1" type="ORF">A6U91_18745</name>
</gene>
<name>A0AB36ECH3_AGRTU</name>